<keyword evidence="17" id="KW-1185">Reference proteome</keyword>
<keyword evidence="12" id="KW-0460">Magnesium</keyword>
<keyword evidence="9 12" id="KW-0413">Isomerase</keyword>
<feature type="binding site" evidence="12">
    <location>
        <position position="287"/>
    </location>
    <ligand>
        <name>Mg(2+)</name>
        <dbReference type="ChEBI" id="CHEBI:18420"/>
        <label>1</label>
    </ligand>
</feature>
<dbReference type="Proteomes" id="UP001348265">
    <property type="component" value="Unassembled WGS sequence"/>
</dbReference>
<gene>
    <name evidence="12 16" type="primary">xylA</name>
    <name evidence="16" type="ORF">RB636_16340</name>
</gene>
<feature type="active site" evidence="12">
    <location>
        <position position="57"/>
    </location>
</feature>
<keyword evidence="10 12" id="KW-0119">Carbohydrate metabolism</keyword>
<proteinExistence type="inferred from homology"/>
<dbReference type="RefSeq" id="WP_030998646.1">
    <property type="nucleotide sequence ID" value="NZ_JAVFKM010000007.1"/>
</dbReference>
<evidence type="ECO:0000256" key="12">
    <source>
        <dbReference type="HAMAP-Rule" id="MF_00455"/>
    </source>
</evidence>
<dbReference type="GO" id="GO:0009045">
    <property type="term" value="F:xylose isomerase activity"/>
    <property type="evidence" value="ECO:0007669"/>
    <property type="project" value="UniProtKB-EC"/>
</dbReference>
<evidence type="ECO:0000256" key="4">
    <source>
        <dbReference type="ARBA" id="ARBA00011958"/>
    </source>
</evidence>
<comment type="catalytic activity">
    <reaction evidence="11 12 13">
        <text>alpha-D-xylose = alpha-D-xylulofuranose</text>
        <dbReference type="Rhea" id="RHEA:22816"/>
        <dbReference type="ChEBI" id="CHEBI:28518"/>
        <dbReference type="ChEBI" id="CHEBI:188998"/>
        <dbReference type="EC" id="5.3.1.5"/>
    </reaction>
</comment>
<evidence type="ECO:0000256" key="6">
    <source>
        <dbReference type="ARBA" id="ARBA00022490"/>
    </source>
</evidence>
<feature type="binding site" evidence="12">
    <location>
        <position position="245"/>
    </location>
    <ligand>
        <name>Mg(2+)</name>
        <dbReference type="ChEBI" id="CHEBI:18420"/>
        <label>1</label>
    </ligand>
</feature>
<evidence type="ECO:0000256" key="7">
    <source>
        <dbReference type="ARBA" id="ARBA00022629"/>
    </source>
</evidence>
<evidence type="ECO:0000256" key="8">
    <source>
        <dbReference type="ARBA" id="ARBA00022723"/>
    </source>
</evidence>
<evidence type="ECO:0000256" key="2">
    <source>
        <dbReference type="ARBA" id="ARBA00005765"/>
    </source>
</evidence>
<evidence type="ECO:0000256" key="14">
    <source>
        <dbReference type="RuleBase" id="RU000610"/>
    </source>
</evidence>
<keyword evidence="8 12" id="KW-0479">Metal-binding</keyword>
<dbReference type="SUPFAM" id="SSF51658">
    <property type="entry name" value="Xylose isomerase-like"/>
    <property type="match status" value="1"/>
</dbReference>
<comment type="caution">
    <text evidence="12">Lacks conserved residue(s) required for the propagation of feature annotation.</text>
</comment>
<accession>A0ABU7WUF3</accession>
<dbReference type="InterPro" id="IPR013022">
    <property type="entry name" value="Xyl_isomerase-like_TIM-brl"/>
</dbReference>
<evidence type="ECO:0000256" key="11">
    <source>
        <dbReference type="ARBA" id="ARBA00033659"/>
    </source>
</evidence>
<evidence type="ECO:0000256" key="13">
    <source>
        <dbReference type="RuleBase" id="RU000609"/>
    </source>
</evidence>
<evidence type="ECO:0000313" key="17">
    <source>
        <dbReference type="Proteomes" id="UP001348265"/>
    </source>
</evidence>
<feature type="binding site" evidence="12">
    <location>
        <position position="217"/>
    </location>
    <ligand>
        <name>Mg(2+)</name>
        <dbReference type="ChEBI" id="CHEBI:18420"/>
        <label>2</label>
    </ligand>
</feature>
<feature type="binding site" evidence="12">
    <location>
        <position position="181"/>
    </location>
    <ligand>
        <name>Mg(2+)</name>
        <dbReference type="ChEBI" id="CHEBI:18420"/>
        <label>1</label>
    </ligand>
</feature>
<feature type="domain" description="Xylose isomerase-like TIM barrel" evidence="15">
    <location>
        <begin position="41"/>
        <end position="307"/>
    </location>
</feature>
<evidence type="ECO:0000256" key="3">
    <source>
        <dbReference type="ARBA" id="ARBA00011881"/>
    </source>
</evidence>
<evidence type="ECO:0000256" key="5">
    <source>
        <dbReference type="ARBA" id="ARBA00018232"/>
    </source>
</evidence>
<sequence>MTCQPVPEDKFSFGLWTVGWQGRDPFGDATRRPLDPVESVHRLAELGAYGITFHDDDLIPFGSGDVAREAAVKRFRQALDATGLTVPMATTNLFTHPVFKDGAFTANDRDVRRYALRKTLRNIDLAAELGARTYVAWGGREGAESGAAKDVRAALDRMREAFDLLGQYVVEQGYDLRFAIEPKPNEPRGDILLPTVGHALAFIERLERPELYGVNPEVGHEQMAGLNVPHGIAQALWAGKLFHIDLNGQSGVKYDQDLRFGAGDLRAAFWLVDLLETAGYDGPRHFDFKPPRTEDLDGVWASAAGCMRTYLILKERAAAFRADPAVQEALRASRLDELARPTAQDGLAGLLADRTAYESFDVEAAAARGMAFEQLDQLAMDHLLRAR</sequence>
<comment type="subunit">
    <text evidence="3 12 14">Homotetramer.</text>
</comment>
<dbReference type="InterPro" id="IPR036237">
    <property type="entry name" value="Xyl_isomerase-like_sf"/>
</dbReference>
<evidence type="ECO:0000256" key="9">
    <source>
        <dbReference type="ARBA" id="ARBA00023235"/>
    </source>
</evidence>
<dbReference type="InterPro" id="IPR001998">
    <property type="entry name" value="Xylose_isomerase"/>
</dbReference>
<evidence type="ECO:0000313" key="16">
    <source>
        <dbReference type="EMBL" id="MEF3114739.1"/>
    </source>
</evidence>
<feature type="binding site" evidence="12">
    <location>
        <position position="217"/>
    </location>
    <ligand>
        <name>Mg(2+)</name>
        <dbReference type="ChEBI" id="CHEBI:18420"/>
        <label>1</label>
    </ligand>
</feature>
<comment type="cofactor">
    <cofactor evidence="12">
        <name>Mg(2+)</name>
        <dbReference type="ChEBI" id="CHEBI:18420"/>
    </cofactor>
    <text evidence="12">Binds 2 magnesium ions per subunit.</text>
</comment>
<evidence type="ECO:0000259" key="15">
    <source>
        <dbReference type="Pfam" id="PF01261"/>
    </source>
</evidence>
<dbReference type="HAMAP" id="MF_00455">
    <property type="entry name" value="Xylose_isom_A"/>
    <property type="match status" value="1"/>
</dbReference>
<dbReference type="Pfam" id="PF01261">
    <property type="entry name" value="AP_endonuc_2"/>
    <property type="match status" value="1"/>
</dbReference>
<feature type="active site" evidence="12">
    <location>
        <position position="54"/>
    </location>
</feature>
<keyword evidence="7 12" id="KW-0859">Xylose metabolism</keyword>
<dbReference type="PRINTS" id="PR00688">
    <property type="entry name" value="XYLOSISMRASE"/>
</dbReference>
<reference evidence="16 17" key="1">
    <citation type="submission" date="2023-08" db="EMBL/GenBank/DDBJ databases">
        <authorList>
            <person name="Sharma P."/>
            <person name="Verma V."/>
            <person name="Mohan M.K."/>
            <person name="Dubey A.K."/>
        </authorList>
    </citation>
    <scope>NUCLEOTIDE SEQUENCE [LARGE SCALE GENOMIC DNA]</scope>
    <source>
        <strain evidence="16 17">ADP4</strain>
    </source>
</reference>
<dbReference type="EMBL" id="JAVFKM010000007">
    <property type="protein sequence ID" value="MEF3114739.1"/>
    <property type="molecule type" value="Genomic_DNA"/>
</dbReference>
<protein>
    <recommendedName>
        <fullName evidence="5 12">Xylose isomerase</fullName>
        <ecNumber evidence="4 12">5.3.1.5</ecNumber>
    </recommendedName>
</protein>
<dbReference type="PANTHER" id="PTHR48408:SF1">
    <property type="entry name" value="XYLOSE ISOMERASE"/>
    <property type="match status" value="1"/>
</dbReference>
<keyword evidence="6 12" id="KW-0963">Cytoplasm</keyword>
<name>A0ABU7WUF3_9ACTN</name>
<dbReference type="InterPro" id="IPR013453">
    <property type="entry name" value="XylA_actinobac"/>
</dbReference>
<dbReference type="EC" id="5.3.1.5" evidence="4 12"/>
<dbReference type="Gene3D" id="3.20.20.150">
    <property type="entry name" value="Divalent-metal-dependent TIM barrel enzymes"/>
    <property type="match status" value="1"/>
</dbReference>
<comment type="similarity">
    <text evidence="2 12 13">Belongs to the xylose isomerase family.</text>
</comment>
<dbReference type="NCBIfam" id="TIGR02631">
    <property type="entry name" value="xylA_Arthro"/>
    <property type="match status" value="1"/>
</dbReference>
<dbReference type="PANTHER" id="PTHR48408">
    <property type="match status" value="1"/>
</dbReference>
<organism evidence="16 17">
    <name type="scientific">Streptomyces chrestomyceticus</name>
    <dbReference type="NCBI Taxonomy" id="68185"/>
    <lineage>
        <taxon>Bacteria</taxon>
        <taxon>Bacillati</taxon>
        <taxon>Actinomycetota</taxon>
        <taxon>Actinomycetes</taxon>
        <taxon>Kitasatosporales</taxon>
        <taxon>Streptomycetaceae</taxon>
        <taxon>Streptomyces</taxon>
    </lineage>
</organism>
<evidence type="ECO:0000256" key="1">
    <source>
        <dbReference type="ARBA" id="ARBA00004496"/>
    </source>
</evidence>
<comment type="caution">
    <text evidence="16">The sequence shown here is derived from an EMBL/GenBank/DDBJ whole genome shotgun (WGS) entry which is preliminary data.</text>
</comment>
<dbReference type="PROSITE" id="PS51415">
    <property type="entry name" value="XYLOSE_ISOMERASE"/>
    <property type="match status" value="1"/>
</dbReference>
<comment type="subcellular location">
    <subcellularLocation>
        <location evidence="1 12 14">Cytoplasm</location>
    </subcellularLocation>
</comment>
<feature type="binding site" evidence="12">
    <location>
        <position position="220"/>
    </location>
    <ligand>
        <name>Mg(2+)</name>
        <dbReference type="ChEBI" id="CHEBI:18420"/>
        <label>2</label>
    </ligand>
</feature>
<evidence type="ECO:0000256" key="10">
    <source>
        <dbReference type="ARBA" id="ARBA00023277"/>
    </source>
</evidence>